<keyword evidence="9" id="KW-1185">Reference proteome</keyword>
<feature type="transmembrane region" description="Helical" evidence="6">
    <location>
        <begin position="54"/>
        <end position="80"/>
    </location>
</feature>
<protein>
    <submittedName>
        <fullName evidence="8">Osmoprotectant uptake system permease</fullName>
    </submittedName>
</protein>
<evidence type="ECO:0000256" key="4">
    <source>
        <dbReference type="ARBA" id="ARBA00022989"/>
    </source>
</evidence>
<reference evidence="8" key="2">
    <citation type="submission" date="2020-09" db="EMBL/GenBank/DDBJ databases">
        <authorList>
            <person name="Sun Q."/>
            <person name="Kim S."/>
        </authorList>
    </citation>
    <scope>NUCLEOTIDE SEQUENCE</scope>
    <source>
        <strain evidence="8">KCTC 32501</strain>
    </source>
</reference>
<reference evidence="8" key="1">
    <citation type="journal article" date="2014" name="Int. J. Syst. Evol. Microbiol.">
        <title>Complete genome sequence of Corynebacterium casei LMG S-19264T (=DSM 44701T), isolated from a smear-ripened cheese.</title>
        <authorList>
            <consortium name="US DOE Joint Genome Institute (JGI-PGF)"/>
            <person name="Walter F."/>
            <person name="Albersmeier A."/>
            <person name="Kalinowski J."/>
            <person name="Ruckert C."/>
        </authorList>
    </citation>
    <scope>NUCLEOTIDE SEQUENCE</scope>
    <source>
        <strain evidence="8">KCTC 32501</strain>
    </source>
</reference>
<keyword evidence="5 6" id="KW-0472">Membrane</keyword>
<evidence type="ECO:0000256" key="3">
    <source>
        <dbReference type="ARBA" id="ARBA00022692"/>
    </source>
</evidence>
<feature type="domain" description="ABC transmembrane type-1" evidence="7">
    <location>
        <begin position="55"/>
        <end position="236"/>
    </location>
</feature>
<dbReference type="GO" id="GO:0055085">
    <property type="term" value="P:transmembrane transport"/>
    <property type="evidence" value="ECO:0007669"/>
    <property type="project" value="InterPro"/>
</dbReference>
<evidence type="ECO:0000259" key="7">
    <source>
        <dbReference type="PROSITE" id="PS50928"/>
    </source>
</evidence>
<keyword evidence="2 6" id="KW-0813">Transport</keyword>
<name>A0A8J3FZP9_9BURK</name>
<gene>
    <name evidence="8" type="ORF">GCM10009007_01660</name>
</gene>
<keyword evidence="4 6" id="KW-1133">Transmembrane helix</keyword>
<feature type="transmembrane region" description="Helical" evidence="6">
    <location>
        <begin position="101"/>
        <end position="124"/>
    </location>
</feature>
<dbReference type="PANTHER" id="PTHR30177">
    <property type="entry name" value="GLYCINE BETAINE/L-PROLINE TRANSPORT SYSTEM PERMEASE PROTEIN PROW"/>
    <property type="match status" value="1"/>
</dbReference>
<dbReference type="Pfam" id="PF00528">
    <property type="entry name" value="BPD_transp_1"/>
    <property type="match status" value="1"/>
</dbReference>
<comment type="caution">
    <text evidence="8">The sequence shown here is derived from an EMBL/GenBank/DDBJ whole genome shotgun (WGS) entry which is preliminary data.</text>
</comment>
<dbReference type="CDD" id="cd06261">
    <property type="entry name" value="TM_PBP2"/>
    <property type="match status" value="1"/>
</dbReference>
<dbReference type="EMBL" id="BMZG01000001">
    <property type="protein sequence ID" value="GHA64886.1"/>
    <property type="molecule type" value="Genomic_DNA"/>
</dbReference>
<accession>A0A8J3FZP9</accession>
<dbReference type="Gene3D" id="1.10.3720.10">
    <property type="entry name" value="MetI-like"/>
    <property type="match status" value="1"/>
</dbReference>
<dbReference type="InterPro" id="IPR035906">
    <property type="entry name" value="MetI-like_sf"/>
</dbReference>
<feature type="transmembrane region" description="Helical" evidence="6">
    <location>
        <begin position="130"/>
        <end position="150"/>
    </location>
</feature>
<sequence>MIRSWLKLLRSPTLWVWLGLIALTFGLPFTYPLFSALFPSLDRPIYTQDPFWRLFISHIGIVAASSIISIIVGITAGWFVTRERGKEFKPLVDTTVAMGQTFPPVAVLAIAAPLIGFGATPALIALSLYGLLPIVEGAIAGFTSVSTVAREAATGLGMSRAQMLRHVEWPLAWPIILAGIRTSVTINIGTAAIASTVGSKTLGTPIIVGLTGYNTAYVIQGALLVGLLAVAVDMLLGLLAKR</sequence>
<dbReference type="PROSITE" id="PS50928">
    <property type="entry name" value="ABC_TM1"/>
    <property type="match status" value="1"/>
</dbReference>
<evidence type="ECO:0000256" key="6">
    <source>
        <dbReference type="RuleBase" id="RU363032"/>
    </source>
</evidence>
<comment type="subcellular location">
    <subcellularLocation>
        <location evidence="1 6">Cell membrane</location>
        <topology evidence="1 6">Multi-pass membrane protein</topology>
    </subcellularLocation>
</comment>
<comment type="similarity">
    <text evidence="6">Belongs to the binding-protein-dependent transport system permease family.</text>
</comment>
<evidence type="ECO:0000313" key="9">
    <source>
        <dbReference type="Proteomes" id="UP000614287"/>
    </source>
</evidence>
<dbReference type="GO" id="GO:0005886">
    <property type="term" value="C:plasma membrane"/>
    <property type="evidence" value="ECO:0007669"/>
    <property type="project" value="UniProtKB-SubCell"/>
</dbReference>
<dbReference type="SUPFAM" id="SSF161098">
    <property type="entry name" value="MetI-like"/>
    <property type="match status" value="1"/>
</dbReference>
<evidence type="ECO:0000256" key="2">
    <source>
        <dbReference type="ARBA" id="ARBA00022448"/>
    </source>
</evidence>
<feature type="transmembrane region" description="Helical" evidence="6">
    <location>
        <begin position="217"/>
        <end position="240"/>
    </location>
</feature>
<dbReference type="FunFam" id="1.10.3720.10:FF:000001">
    <property type="entry name" value="Glycine betaine ABC transporter, permease"/>
    <property type="match status" value="1"/>
</dbReference>
<proteinExistence type="inferred from homology"/>
<evidence type="ECO:0000256" key="5">
    <source>
        <dbReference type="ARBA" id="ARBA00023136"/>
    </source>
</evidence>
<evidence type="ECO:0000256" key="1">
    <source>
        <dbReference type="ARBA" id="ARBA00004651"/>
    </source>
</evidence>
<dbReference type="InterPro" id="IPR051204">
    <property type="entry name" value="ABC_transp_perm/SBD"/>
</dbReference>
<feature type="transmembrane region" description="Helical" evidence="6">
    <location>
        <begin position="171"/>
        <end position="197"/>
    </location>
</feature>
<keyword evidence="3 6" id="KW-0812">Transmembrane</keyword>
<dbReference type="InterPro" id="IPR000515">
    <property type="entry name" value="MetI-like"/>
</dbReference>
<dbReference type="AlphaFoldDB" id="A0A8J3FZP9"/>
<evidence type="ECO:0000313" key="8">
    <source>
        <dbReference type="EMBL" id="GHA64886.1"/>
    </source>
</evidence>
<dbReference type="RefSeq" id="WP_189490377.1">
    <property type="nucleotide sequence ID" value="NZ_BMZG01000001.1"/>
</dbReference>
<dbReference type="GO" id="GO:0031460">
    <property type="term" value="P:glycine betaine transport"/>
    <property type="evidence" value="ECO:0007669"/>
    <property type="project" value="UniProtKB-ARBA"/>
</dbReference>
<dbReference type="Proteomes" id="UP000614287">
    <property type="component" value="Unassembled WGS sequence"/>
</dbReference>
<organism evidence="8 9">
    <name type="scientific">Formosimonas limnophila</name>
    <dbReference type="NCBI Taxonomy" id="1384487"/>
    <lineage>
        <taxon>Bacteria</taxon>
        <taxon>Pseudomonadati</taxon>
        <taxon>Pseudomonadota</taxon>
        <taxon>Betaproteobacteria</taxon>
        <taxon>Burkholderiales</taxon>
        <taxon>Burkholderiaceae</taxon>
        <taxon>Formosimonas</taxon>
    </lineage>
</organism>
<feature type="transmembrane region" description="Helical" evidence="6">
    <location>
        <begin position="12"/>
        <end position="34"/>
    </location>
</feature>
<dbReference type="PANTHER" id="PTHR30177:SF32">
    <property type="entry name" value="GLYCINE BETAINE UPTAKE SYSTEM PERMEASE PROTEIN YEHW"/>
    <property type="match status" value="1"/>
</dbReference>